<sequence>CRIRPFPDLYSKRLGVLCEYFKIKNNQSHRAMGDALATVELLTSFFKILNKKGFSTPKDILKFEKLSRKQISRLENKNSLNL</sequence>
<accession>X0TVI5</accession>
<proteinExistence type="predicted"/>
<gene>
    <name evidence="2" type="ORF">S01H1_26532</name>
</gene>
<reference evidence="2" key="1">
    <citation type="journal article" date="2014" name="Front. Microbiol.">
        <title>High frequency of phylogenetically diverse reductive dehalogenase-homologous genes in deep subseafloor sedimentary metagenomes.</title>
        <authorList>
            <person name="Kawai M."/>
            <person name="Futagami T."/>
            <person name="Toyoda A."/>
            <person name="Takaki Y."/>
            <person name="Nishi S."/>
            <person name="Hori S."/>
            <person name="Arai W."/>
            <person name="Tsubouchi T."/>
            <person name="Morono Y."/>
            <person name="Uchiyama I."/>
            <person name="Ito T."/>
            <person name="Fujiyama A."/>
            <person name="Inagaki F."/>
            <person name="Takami H."/>
        </authorList>
    </citation>
    <scope>NUCLEOTIDE SEQUENCE</scope>
    <source>
        <strain evidence="2">Expedition CK06-06</strain>
    </source>
</reference>
<evidence type="ECO:0000313" key="2">
    <source>
        <dbReference type="EMBL" id="GAF97588.1"/>
    </source>
</evidence>
<feature type="domain" description="Exonuclease" evidence="1">
    <location>
        <begin position="7"/>
        <end position="42"/>
    </location>
</feature>
<name>X0TVI5_9ZZZZ</name>
<dbReference type="Gene3D" id="3.30.420.10">
    <property type="entry name" value="Ribonuclease H-like superfamily/Ribonuclease H"/>
    <property type="match status" value="1"/>
</dbReference>
<dbReference type="InterPro" id="IPR012337">
    <property type="entry name" value="RNaseH-like_sf"/>
</dbReference>
<dbReference type="Pfam" id="PF00929">
    <property type="entry name" value="RNase_T"/>
    <property type="match status" value="1"/>
</dbReference>
<dbReference type="AlphaFoldDB" id="X0TVI5"/>
<organism evidence="2">
    <name type="scientific">marine sediment metagenome</name>
    <dbReference type="NCBI Taxonomy" id="412755"/>
    <lineage>
        <taxon>unclassified sequences</taxon>
        <taxon>metagenomes</taxon>
        <taxon>ecological metagenomes</taxon>
    </lineage>
</organism>
<dbReference type="InterPro" id="IPR013520">
    <property type="entry name" value="Ribonucl_H"/>
</dbReference>
<dbReference type="GO" id="GO:0003676">
    <property type="term" value="F:nucleic acid binding"/>
    <property type="evidence" value="ECO:0007669"/>
    <property type="project" value="InterPro"/>
</dbReference>
<dbReference type="InterPro" id="IPR036397">
    <property type="entry name" value="RNaseH_sf"/>
</dbReference>
<comment type="caution">
    <text evidence="2">The sequence shown here is derived from an EMBL/GenBank/DDBJ whole genome shotgun (WGS) entry which is preliminary data.</text>
</comment>
<dbReference type="SUPFAM" id="SSF53098">
    <property type="entry name" value="Ribonuclease H-like"/>
    <property type="match status" value="1"/>
</dbReference>
<dbReference type="EMBL" id="BARS01016083">
    <property type="protein sequence ID" value="GAF97588.1"/>
    <property type="molecule type" value="Genomic_DNA"/>
</dbReference>
<evidence type="ECO:0000259" key="1">
    <source>
        <dbReference type="Pfam" id="PF00929"/>
    </source>
</evidence>
<protein>
    <recommendedName>
        <fullName evidence="1">Exonuclease domain-containing protein</fullName>
    </recommendedName>
</protein>
<feature type="non-terminal residue" evidence="2">
    <location>
        <position position="1"/>
    </location>
</feature>